<organism evidence="1 2">
    <name type="scientific">Popillia japonica</name>
    <name type="common">Japanese beetle</name>
    <dbReference type="NCBI Taxonomy" id="7064"/>
    <lineage>
        <taxon>Eukaryota</taxon>
        <taxon>Metazoa</taxon>
        <taxon>Ecdysozoa</taxon>
        <taxon>Arthropoda</taxon>
        <taxon>Hexapoda</taxon>
        <taxon>Insecta</taxon>
        <taxon>Pterygota</taxon>
        <taxon>Neoptera</taxon>
        <taxon>Endopterygota</taxon>
        <taxon>Coleoptera</taxon>
        <taxon>Polyphaga</taxon>
        <taxon>Scarabaeiformia</taxon>
        <taxon>Scarabaeidae</taxon>
        <taxon>Rutelinae</taxon>
        <taxon>Popillia</taxon>
    </lineage>
</organism>
<protein>
    <submittedName>
        <fullName evidence="1">Uncharacterized protein</fullName>
    </submittedName>
</protein>
<dbReference type="AlphaFoldDB" id="A0AAW1HWR6"/>
<evidence type="ECO:0000313" key="2">
    <source>
        <dbReference type="Proteomes" id="UP001458880"/>
    </source>
</evidence>
<comment type="caution">
    <text evidence="1">The sequence shown here is derived from an EMBL/GenBank/DDBJ whole genome shotgun (WGS) entry which is preliminary data.</text>
</comment>
<dbReference type="EMBL" id="JASPKY010000855">
    <property type="protein sequence ID" value="KAK9680997.1"/>
    <property type="molecule type" value="Genomic_DNA"/>
</dbReference>
<reference evidence="1 2" key="1">
    <citation type="journal article" date="2024" name="BMC Genomics">
        <title>De novo assembly and annotation of Popillia japonica's genome with initial clues to its potential as an invasive pest.</title>
        <authorList>
            <person name="Cucini C."/>
            <person name="Boschi S."/>
            <person name="Funari R."/>
            <person name="Cardaioli E."/>
            <person name="Iannotti N."/>
            <person name="Marturano G."/>
            <person name="Paoli F."/>
            <person name="Bruttini M."/>
            <person name="Carapelli A."/>
            <person name="Frati F."/>
            <person name="Nardi F."/>
        </authorList>
    </citation>
    <scope>NUCLEOTIDE SEQUENCE [LARGE SCALE GENOMIC DNA]</scope>
    <source>
        <strain evidence="1">DMR45628</strain>
    </source>
</reference>
<proteinExistence type="predicted"/>
<accession>A0AAW1HWR6</accession>
<dbReference type="Proteomes" id="UP001458880">
    <property type="component" value="Unassembled WGS sequence"/>
</dbReference>
<name>A0AAW1HWR6_POPJA</name>
<keyword evidence="2" id="KW-1185">Reference proteome</keyword>
<gene>
    <name evidence="1" type="ORF">QE152_g38656</name>
</gene>
<sequence>MIQGLKEERVSIVNETQTCHVKLKALKERLVSEVYKYYEKLKLKALKERLVSEVYKYYEKFKKWSDEIRQLTVLQKETDEMLAAELAVRAKMSKHGTEVTISGSTRQDEVRKTTEGLETTTASYKIPIDTLNERYGKTGAIVDTHLIYDLRMRIISEDETIESIRKNVDHIISVKEPSNRIKGDTDDKENFTIENLYVEAKGRCMGHTFDRPDRMRQFEGRYESC</sequence>
<evidence type="ECO:0000313" key="1">
    <source>
        <dbReference type="EMBL" id="KAK9680997.1"/>
    </source>
</evidence>